<evidence type="ECO:0000259" key="2">
    <source>
        <dbReference type="Pfam" id="PF08486"/>
    </source>
</evidence>
<dbReference type="RefSeq" id="WP_344312142.1">
    <property type="nucleotide sequence ID" value="NZ_BAAANY010000017.1"/>
</dbReference>
<evidence type="ECO:0000313" key="4">
    <source>
        <dbReference type="Proteomes" id="UP001500618"/>
    </source>
</evidence>
<feature type="signal peptide" evidence="1">
    <location>
        <begin position="1"/>
        <end position="26"/>
    </location>
</feature>
<comment type="caution">
    <text evidence="3">The sequence shown here is derived from an EMBL/GenBank/DDBJ whole genome shotgun (WGS) entry which is preliminary data.</text>
</comment>
<accession>A0ABP4TK44</accession>
<feature type="domain" description="Sporulation stage II protein D amidase enhancer LytB N-terminal" evidence="2">
    <location>
        <begin position="67"/>
        <end position="150"/>
    </location>
</feature>
<dbReference type="Pfam" id="PF08486">
    <property type="entry name" value="SpoIID"/>
    <property type="match status" value="1"/>
</dbReference>
<sequence length="457" mass="48348">MVKKYQWTLVPLVALAMVLGVTKAAAANALPSTMGTTVGPLASTGCNGHYDDNNPPASIRVLITATGSIVTVPFEQYVKDVLPNEWIASWSAAALQAGAMAAKTYAWYWTNHSGDRTSGGQCFDVYDSTSSQVYKAGSHQPSTDAAVDATWPVSMHRGGAIFESQYRANLTGNNGEGCGAGADGSKMSQYGSQACAVAGYSYQRILTTYYSGITLSTGGGRPHYTTTLGVYRGLSSTFIFSNSTTNGHTDGTLVFGAQGDIPVTGDWNADGFTTVGTFRPSTSTFYFDNSNITGNTDGSLAFGQFGDIPVTGDWDCDGSTTVGVYRPSTSTFYFDNSNITSRIDGSLTFGQKGDVPITGDWDGDGCTTVGVYRPSNSTFYFDNSNITAHTDGSITFGATGDVPVTGDWNADGYTTIGVYRQTTGVYYLCNSNITPHTDITTAFGQQNDTPITGAWNH</sequence>
<proteinExistence type="predicted"/>
<protein>
    <recommendedName>
        <fullName evidence="2">Sporulation stage II protein D amidase enhancer LytB N-terminal domain-containing protein</fullName>
    </recommendedName>
</protein>
<organism evidence="3 4">
    <name type="scientific">Fodinicola feengrottensis</name>
    <dbReference type="NCBI Taxonomy" id="435914"/>
    <lineage>
        <taxon>Bacteria</taxon>
        <taxon>Bacillati</taxon>
        <taxon>Actinomycetota</taxon>
        <taxon>Actinomycetes</taxon>
        <taxon>Mycobacteriales</taxon>
        <taxon>Fodinicola</taxon>
    </lineage>
</organism>
<dbReference type="InterPro" id="IPR013693">
    <property type="entry name" value="SpoIID/LytB_N"/>
</dbReference>
<gene>
    <name evidence="3" type="ORF">GCM10009765_43250</name>
</gene>
<keyword evidence="1" id="KW-0732">Signal</keyword>
<name>A0ABP4TK44_9ACTN</name>
<dbReference type="PANTHER" id="PTHR39431:SF1">
    <property type="entry name" value="FRPA_C-RELATED PROTEIN"/>
    <property type="match status" value="1"/>
</dbReference>
<dbReference type="SUPFAM" id="SSF69318">
    <property type="entry name" value="Integrin alpha N-terminal domain"/>
    <property type="match status" value="1"/>
</dbReference>
<dbReference type="InterPro" id="IPR028994">
    <property type="entry name" value="Integrin_alpha_N"/>
</dbReference>
<dbReference type="PANTHER" id="PTHR39431">
    <property type="entry name" value="FRPA/C-RELATED PROTEIN"/>
    <property type="match status" value="1"/>
</dbReference>
<dbReference type="EMBL" id="BAAANY010000017">
    <property type="protein sequence ID" value="GAA1689222.1"/>
    <property type="molecule type" value="Genomic_DNA"/>
</dbReference>
<feature type="chain" id="PRO_5045156169" description="Sporulation stage II protein D amidase enhancer LytB N-terminal domain-containing protein" evidence="1">
    <location>
        <begin position="27"/>
        <end position="457"/>
    </location>
</feature>
<evidence type="ECO:0000313" key="3">
    <source>
        <dbReference type="EMBL" id="GAA1689222.1"/>
    </source>
</evidence>
<dbReference type="Proteomes" id="UP001500618">
    <property type="component" value="Unassembled WGS sequence"/>
</dbReference>
<reference evidence="4" key="1">
    <citation type="journal article" date="2019" name="Int. J. Syst. Evol. Microbiol.">
        <title>The Global Catalogue of Microorganisms (GCM) 10K type strain sequencing project: providing services to taxonomists for standard genome sequencing and annotation.</title>
        <authorList>
            <consortium name="The Broad Institute Genomics Platform"/>
            <consortium name="The Broad Institute Genome Sequencing Center for Infectious Disease"/>
            <person name="Wu L."/>
            <person name="Ma J."/>
        </authorList>
    </citation>
    <scope>NUCLEOTIDE SEQUENCE [LARGE SCALE GENOMIC DNA]</scope>
    <source>
        <strain evidence="4">JCM 14718</strain>
    </source>
</reference>
<keyword evidence="4" id="KW-1185">Reference proteome</keyword>
<evidence type="ECO:0000256" key="1">
    <source>
        <dbReference type="SAM" id="SignalP"/>
    </source>
</evidence>